<dbReference type="GO" id="GO:0004540">
    <property type="term" value="F:RNA nuclease activity"/>
    <property type="evidence" value="ECO:0007669"/>
    <property type="project" value="InterPro"/>
</dbReference>
<evidence type="ECO:0000259" key="6">
    <source>
        <dbReference type="PROSITE" id="PS50126"/>
    </source>
</evidence>
<dbReference type="Pfam" id="PF10150">
    <property type="entry name" value="RNase_E_G"/>
    <property type="match status" value="1"/>
</dbReference>
<gene>
    <name evidence="7" type="ORF">BleG1_2595</name>
</gene>
<evidence type="ECO:0000256" key="5">
    <source>
        <dbReference type="ARBA" id="ARBA00022884"/>
    </source>
</evidence>
<dbReference type="EMBL" id="CP003923">
    <property type="protein sequence ID" value="AIC95162.1"/>
    <property type="molecule type" value="Genomic_DNA"/>
</dbReference>
<evidence type="ECO:0000256" key="4">
    <source>
        <dbReference type="ARBA" id="ARBA00022842"/>
    </source>
</evidence>
<dbReference type="GO" id="GO:0006364">
    <property type="term" value="P:rRNA processing"/>
    <property type="evidence" value="ECO:0007669"/>
    <property type="project" value="TreeGrafter"/>
</dbReference>
<dbReference type="InterPro" id="IPR004659">
    <property type="entry name" value="RNase_E/G"/>
</dbReference>
<dbReference type="GO" id="GO:0003723">
    <property type="term" value="F:RNA binding"/>
    <property type="evidence" value="ECO:0007669"/>
    <property type="project" value="UniProtKB-KW"/>
</dbReference>
<dbReference type="GO" id="GO:0046872">
    <property type="term" value="F:metal ion binding"/>
    <property type="evidence" value="ECO:0007669"/>
    <property type="project" value="UniProtKB-KW"/>
</dbReference>
<dbReference type="NCBIfam" id="TIGR00757">
    <property type="entry name" value="RNaseEG"/>
    <property type="match status" value="1"/>
</dbReference>
<dbReference type="OrthoDB" id="9804278at2"/>
<dbReference type="PROSITE" id="PS50126">
    <property type="entry name" value="S1"/>
    <property type="match status" value="1"/>
</dbReference>
<keyword evidence="4" id="KW-0460">Magnesium</keyword>
<name>A0A060LYB4_9BACI</name>
<organism evidence="7 8">
    <name type="scientific">Shouchella lehensis G1</name>
    <dbReference type="NCBI Taxonomy" id="1246626"/>
    <lineage>
        <taxon>Bacteria</taxon>
        <taxon>Bacillati</taxon>
        <taxon>Bacillota</taxon>
        <taxon>Bacilli</taxon>
        <taxon>Bacillales</taxon>
        <taxon>Bacillaceae</taxon>
        <taxon>Shouchella</taxon>
    </lineage>
</organism>
<evidence type="ECO:0000313" key="7">
    <source>
        <dbReference type="EMBL" id="AIC95162.1"/>
    </source>
</evidence>
<dbReference type="InterPro" id="IPR019307">
    <property type="entry name" value="RNA-bd_AU-1/RNase_E/G"/>
</dbReference>
<keyword evidence="8" id="KW-1185">Reference proteome</keyword>
<dbReference type="KEGG" id="ble:BleG1_2595"/>
<feature type="domain" description="S1 motif" evidence="6">
    <location>
        <begin position="40"/>
        <end position="119"/>
    </location>
</feature>
<dbReference type="eggNOG" id="COG1530">
    <property type="taxonomic scope" value="Bacteria"/>
</dbReference>
<reference evidence="7 8" key="1">
    <citation type="journal article" date="2014" name="Gene">
        <title>A comparative genomic analysis of the alkalitolerant soil bacterium Bacillus lehensis G1.</title>
        <authorList>
            <person name="Noor Y.M."/>
            <person name="Samsulrizal N.H."/>
            <person name="Jema'on N.A."/>
            <person name="Low K.O."/>
            <person name="Ramli A.N."/>
            <person name="Alias N.I."/>
            <person name="Damis S.I."/>
            <person name="Fuzi S.F."/>
            <person name="Isa M.N."/>
            <person name="Murad A.M."/>
            <person name="Raih M.F."/>
            <person name="Bakar F.D."/>
            <person name="Najimudin N."/>
            <person name="Mahadi N.M."/>
            <person name="Illias R.M."/>
        </authorList>
    </citation>
    <scope>NUCLEOTIDE SEQUENCE [LARGE SCALE GENOMIC DNA]</scope>
    <source>
        <strain evidence="7 8">G1</strain>
    </source>
</reference>
<dbReference type="SUPFAM" id="SSF50249">
    <property type="entry name" value="Nucleic acid-binding proteins"/>
    <property type="match status" value="1"/>
</dbReference>
<sequence>MTKTIRMKKTSLKREAVVIDEHGKAVEWYVESEFIPNLIGSVFKAKVEKVMPNMQAAFVSIGGEKNGFLHRDELVAYQRDARNGNEERSINQYVKAGSEMTVQVTKESDGTKGPRLTEIISLPGHAIVYLPEGHGVSLSKKIREEEKRQSLADYLTSLLQGDEGVIVRTQGEKATRADIEEEMRFLRALWKKTQTDQAQVPSQLFQGSSLIEQLIKRHCNEELHEWFVDEYGDFLMLKQLLPASLKERVRLTAGSEDVFLSVSGQLQKAMRRHLWLKNGGYLIFDETEALTVVDVNSGRYTKKATKSQMAFEVNQQAAVEICRQLRLRNYSGMILIDFIEMESEKAQRDILKQVEEELLQDHIKTSVKGFTKLGMLELTRRKASLPMAEMVQQTCPTCEGSGRILTNHGFAFQLENELAQLRGVECMLVKARPELVHLFHENEASVLKRLESWLNASVLLVSTNQLPVEKPYEILFQGTEQAAKNRLKTLTNND</sequence>
<dbReference type="Gene3D" id="2.40.50.140">
    <property type="entry name" value="Nucleic acid-binding proteins"/>
    <property type="match status" value="1"/>
</dbReference>
<dbReference type="InterPro" id="IPR003029">
    <property type="entry name" value="S1_domain"/>
</dbReference>
<evidence type="ECO:0000256" key="1">
    <source>
        <dbReference type="ARBA" id="ARBA00001946"/>
    </source>
</evidence>
<dbReference type="PANTHER" id="PTHR30001">
    <property type="entry name" value="RIBONUCLEASE"/>
    <property type="match status" value="1"/>
</dbReference>
<dbReference type="HOGENOM" id="CLU_003468_5_3_9"/>
<dbReference type="Pfam" id="PF00575">
    <property type="entry name" value="S1"/>
    <property type="match status" value="1"/>
</dbReference>
<dbReference type="GO" id="GO:0005737">
    <property type="term" value="C:cytoplasm"/>
    <property type="evidence" value="ECO:0007669"/>
    <property type="project" value="TreeGrafter"/>
</dbReference>
<dbReference type="PATRIC" id="fig|1246626.3.peg.2589"/>
<evidence type="ECO:0000256" key="3">
    <source>
        <dbReference type="ARBA" id="ARBA00022801"/>
    </source>
</evidence>
<protein>
    <submittedName>
        <fullName evidence="7">Ribonuclease G</fullName>
    </submittedName>
</protein>
<dbReference type="SMART" id="SM00316">
    <property type="entry name" value="S1"/>
    <property type="match status" value="1"/>
</dbReference>
<comment type="cofactor">
    <cofactor evidence="1">
        <name>Mg(2+)</name>
        <dbReference type="ChEBI" id="CHEBI:18420"/>
    </cofactor>
</comment>
<keyword evidence="2" id="KW-0479">Metal-binding</keyword>
<dbReference type="GO" id="GO:0016787">
    <property type="term" value="F:hydrolase activity"/>
    <property type="evidence" value="ECO:0007669"/>
    <property type="project" value="UniProtKB-KW"/>
</dbReference>
<dbReference type="AlphaFoldDB" id="A0A060LYB4"/>
<evidence type="ECO:0000313" key="8">
    <source>
        <dbReference type="Proteomes" id="UP000027142"/>
    </source>
</evidence>
<dbReference type="STRING" id="1246626.BleG1_2595"/>
<evidence type="ECO:0000256" key="2">
    <source>
        <dbReference type="ARBA" id="ARBA00022723"/>
    </source>
</evidence>
<keyword evidence="5" id="KW-0694">RNA-binding</keyword>
<dbReference type="InterPro" id="IPR012340">
    <property type="entry name" value="NA-bd_OB-fold"/>
</dbReference>
<keyword evidence="3" id="KW-0378">Hydrolase</keyword>
<dbReference type="CDD" id="cd04453">
    <property type="entry name" value="S1_RNase_E"/>
    <property type="match status" value="1"/>
</dbReference>
<dbReference type="PANTHER" id="PTHR30001:SF0">
    <property type="entry name" value="RIBONUCLEASE G"/>
    <property type="match status" value="1"/>
</dbReference>
<proteinExistence type="predicted"/>
<accession>A0A060LYB4</accession>
<dbReference type="Proteomes" id="UP000027142">
    <property type="component" value="Chromosome"/>
</dbReference>
<dbReference type="RefSeq" id="WP_038481592.1">
    <property type="nucleotide sequence ID" value="NZ_CP003923.1"/>
</dbReference>